<evidence type="ECO:0000313" key="3">
    <source>
        <dbReference type="Proteomes" id="UP001589838"/>
    </source>
</evidence>
<reference evidence="2 3" key="1">
    <citation type="submission" date="2024-09" db="EMBL/GenBank/DDBJ databases">
        <authorList>
            <person name="Sun Q."/>
            <person name="Mori K."/>
        </authorList>
    </citation>
    <scope>NUCLEOTIDE SEQUENCE [LARGE SCALE GENOMIC DNA]</scope>
    <source>
        <strain evidence="2 3">NCAIM B.02610</strain>
    </source>
</reference>
<sequence>MVTYEAINTLFQFGILIVTMFIAIVAIIALVTNKKK</sequence>
<dbReference type="InterPro" id="IPR031616">
    <property type="entry name" value="BsrE-like"/>
</dbReference>
<keyword evidence="1" id="KW-0812">Transmembrane</keyword>
<keyword evidence="3" id="KW-1185">Reference proteome</keyword>
<comment type="caution">
    <text evidence="2">The sequence shown here is derived from an EMBL/GenBank/DDBJ whole genome shotgun (WGS) entry which is preliminary data.</text>
</comment>
<keyword evidence="1" id="KW-0472">Membrane</keyword>
<evidence type="ECO:0000256" key="1">
    <source>
        <dbReference type="SAM" id="Phobius"/>
    </source>
</evidence>
<dbReference type="RefSeq" id="WP_335958325.1">
    <property type="nucleotide sequence ID" value="NZ_JAXBLX010000001.1"/>
</dbReference>
<organism evidence="2 3">
    <name type="scientific">Halalkalibacter kiskunsagensis</name>
    <dbReference type="NCBI Taxonomy" id="1548599"/>
    <lineage>
        <taxon>Bacteria</taxon>
        <taxon>Bacillati</taxon>
        <taxon>Bacillota</taxon>
        <taxon>Bacilli</taxon>
        <taxon>Bacillales</taxon>
        <taxon>Bacillaceae</taxon>
        <taxon>Halalkalibacter</taxon>
    </lineage>
</organism>
<keyword evidence="1" id="KW-1133">Transmembrane helix</keyword>
<name>A0ABV6K887_9BACI</name>
<accession>A0ABV6K887</accession>
<proteinExistence type="predicted"/>
<dbReference type="Proteomes" id="UP001589838">
    <property type="component" value="Unassembled WGS sequence"/>
</dbReference>
<protein>
    <submittedName>
        <fullName evidence="2">Holin-like toxin</fullName>
    </submittedName>
</protein>
<evidence type="ECO:0000313" key="2">
    <source>
        <dbReference type="EMBL" id="MFC0469142.1"/>
    </source>
</evidence>
<gene>
    <name evidence="2" type="ORF">ACFFHM_00800</name>
</gene>
<dbReference type="Pfam" id="PF16935">
    <property type="entry name" value="Hol_Tox"/>
    <property type="match status" value="1"/>
</dbReference>
<dbReference type="EMBL" id="JBHLUX010000001">
    <property type="protein sequence ID" value="MFC0469142.1"/>
    <property type="molecule type" value="Genomic_DNA"/>
</dbReference>
<feature type="transmembrane region" description="Helical" evidence="1">
    <location>
        <begin position="6"/>
        <end position="31"/>
    </location>
</feature>